<evidence type="ECO:0008006" key="4">
    <source>
        <dbReference type="Google" id="ProtNLM"/>
    </source>
</evidence>
<sequence>MLFSTVSLLLVASAFAADAPAATVANPAAITNAPSAPEASPFNVLGFIQSMTPCATSCLSQVPQLVNSINFSSSNGLSAEAAQLCYQNQNLISTCASTCGSSVLSSLAASCATVGLLNNNGAGPSPLATVRAAASSPSVQPLPNLLFIGSILIILFAF</sequence>
<dbReference type="EMBL" id="MCGO01000042">
    <property type="protein sequence ID" value="ORY38832.1"/>
    <property type="molecule type" value="Genomic_DNA"/>
</dbReference>
<comment type="caution">
    <text evidence="2">The sequence shown here is derived from an EMBL/GenBank/DDBJ whole genome shotgun (WGS) entry which is preliminary data.</text>
</comment>
<evidence type="ECO:0000313" key="2">
    <source>
        <dbReference type="EMBL" id="ORY38832.1"/>
    </source>
</evidence>
<protein>
    <recommendedName>
        <fullName evidence="4">Extracellular membrane protein CFEM domain-containing protein</fullName>
    </recommendedName>
</protein>
<dbReference type="AlphaFoldDB" id="A0A1Y2BVM7"/>
<gene>
    <name evidence="2" type="ORF">BCR33DRAFT_720501</name>
</gene>
<evidence type="ECO:0000256" key="1">
    <source>
        <dbReference type="SAM" id="SignalP"/>
    </source>
</evidence>
<feature type="signal peptide" evidence="1">
    <location>
        <begin position="1"/>
        <end position="16"/>
    </location>
</feature>
<evidence type="ECO:0000313" key="3">
    <source>
        <dbReference type="Proteomes" id="UP000193642"/>
    </source>
</evidence>
<keyword evidence="3" id="KW-1185">Reference proteome</keyword>
<organism evidence="2 3">
    <name type="scientific">Rhizoclosmatium globosum</name>
    <dbReference type="NCBI Taxonomy" id="329046"/>
    <lineage>
        <taxon>Eukaryota</taxon>
        <taxon>Fungi</taxon>
        <taxon>Fungi incertae sedis</taxon>
        <taxon>Chytridiomycota</taxon>
        <taxon>Chytridiomycota incertae sedis</taxon>
        <taxon>Chytridiomycetes</taxon>
        <taxon>Chytridiales</taxon>
        <taxon>Chytriomycetaceae</taxon>
        <taxon>Rhizoclosmatium</taxon>
    </lineage>
</organism>
<proteinExistence type="predicted"/>
<accession>A0A1Y2BVM7</accession>
<feature type="chain" id="PRO_5013299501" description="Extracellular membrane protein CFEM domain-containing protein" evidence="1">
    <location>
        <begin position="17"/>
        <end position="158"/>
    </location>
</feature>
<name>A0A1Y2BVM7_9FUNG</name>
<keyword evidence="1" id="KW-0732">Signal</keyword>
<dbReference type="Proteomes" id="UP000193642">
    <property type="component" value="Unassembled WGS sequence"/>
</dbReference>
<dbReference type="OrthoDB" id="10523330at2759"/>
<reference evidence="2 3" key="1">
    <citation type="submission" date="2016-07" db="EMBL/GenBank/DDBJ databases">
        <title>Pervasive Adenine N6-methylation of Active Genes in Fungi.</title>
        <authorList>
            <consortium name="DOE Joint Genome Institute"/>
            <person name="Mondo S.J."/>
            <person name="Dannebaum R.O."/>
            <person name="Kuo R.C."/>
            <person name="Labutti K."/>
            <person name="Haridas S."/>
            <person name="Kuo A."/>
            <person name="Salamov A."/>
            <person name="Ahrendt S.R."/>
            <person name="Lipzen A."/>
            <person name="Sullivan W."/>
            <person name="Andreopoulos W.B."/>
            <person name="Clum A."/>
            <person name="Lindquist E."/>
            <person name="Daum C."/>
            <person name="Ramamoorthy G.K."/>
            <person name="Gryganskyi A."/>
            <person name="Culley D."/>
            <person name="Magnuson J.K."/>
            <person name="James T.Y."/>
            <person name="O'Malley M.A."/>
            <person name="Stajich J.E."/>
            <person name="Spatafora J.W."/>
            <person name="Visel A."/>
            <person name="Grigoriev I.V."/>
        </authorList>
    </citation>
    <scope>NUCLEOTIDE SEQUENCE [LARGE SCALE GENOMIC DNA]</scope>
    <source>
        <strain evidence="2 3">JEL800</strain>
    </source>
</reference>